<dbReference type="Proteomes" id="UP000263489">
    <property type="component" value="Unassembled WGS sequence"/>
</dbReference>
<name>A0A352IPY8_9GAMM</name>
<protein>
    <submittedName>
        <fullName evidence="1">Uncharacterized protein</fullName>
    </submittedName>
</protein>
<gene>
    <name evidence="1" type="ORF">DC045_04180</name>
</gene>
<proteinExistence type="predicted"/>
<evidence type="ECO:0000313" key="1">
    <source>
        <dbReference type="EMBL" id="HBC33521.1"/>
    </source>
</evidence>
<reference evidence="1 2" key="1">
    <citation type="journal article" date="2018" name="Nat. Biotechnol.">
        <title>A standardized bacterial taxonomy based on genome phylogeny substantially revises the tree of life.</title>
        <authorList>
            <person name="Parks D.H."/>
            <person name="Chuvochina M."/>
            <person name="Waite D.W."/>
            <person name="Rinke C."/>
            <person name="Skarshewski A."/>
            <person name="Chaumeil P.A."/>
            <person name="Hugenholtz P."/>
        </authorList>
    </citation>
    <scope>NUCLEOTIDE SEQUENCE [LARGE SCALE GENOMIC DNA]</scope>
    <source>
        <strain evidence="1">UBA9380</strain>
    </source>
</reference>
<organism evidence="1 2">
    <name type="scientific">Marinobacter adhaerens</name>
    <dbReference type="NCBI Taxonomy" id="1033846"/>
    <lineage>
        <taxon>Bacteria</taxon>
        <taxon>Pseudomonadati</taxon>
        <taxon>Pseudomonadota</taxon>
        <taxon>Gammaproteobacteria</taxon>
        <taxon>Pseudomonadales</taxon>
        <taxon>Marinobacteraceae</taxon>
        <taxon>Marinobacter</taxon>
    </lineage>
</organism>
<comment type="caution">
    <text evidence="1">The sequence shown here is derived from an EMBL/GenBank/DDBJ whole genome shotgun (WGS) entry which is preliminary data.</text>
</comment>
<dbReference type="AlphaFoldDB" id="A0A352IPY8"/>
<accession>A0A352IPY8</accession>
<dbReference type="EMBL" id="DNNA01000065">
    <property type="protein sequence ID" value="HBC33521.1"/>
    <property type="molecule type" value="Genomic_DNA"/>
</dbReference>
<sequence length="75" mass="8847">MAEHYSDWLKLEALGTFTKLLQKLSNLFFILRFPQYRSPFIHRAEGRGKIFLILTSKDSIGWWLDGSNSLIVHFF</sequence>
<evidence type="ECO:0000313" key="2">
    <source>
        <dbReference type="Proteomes" id="UP000263489"/>
    </source>
</evidence>